<evidence type="ECO:0000313" key="4">
    <source>
        <dbReference type="Proteomes" id="UP000192366"/>
    </source>
</evidence>
<dbReference type="InterPro" id="IPR002645">
    <property type="entry name" value="STAS_dom"/>
</dbReference>
<accession>A0A1W9YZX6</accession>
<dbReference type="RefSeq" id="WP_109750062.1">
    <property type="nucleotide sequence ID" value="NZ_JACKVM010000014.1"/>
</dbReference>
<dbReference type="EMBL" id="MVHJ01000006">
    <property type="protein sequence ID" value="ORA05482.1"/>
    <property type="molecule type" value="Genomic_DNA"/>
</dbReference>
<comment type="caution">
    <text evidence="3">The sequence shown here is derived from an EMBL/GenBank/DDBJ whole genome shotgun (WGS) entry which is preliminary data.</text>
</comment>
<protein>
    <recommendedName>
        <fullName evidence="2">STAS domain-containing protein</fullName>
    </recommendedName>
</protein>
<feature type="domain" description="STAS" evidence="2">
    <location>
        <begin position="22"/>
        <end position="81"/>
    </location>
</feature>
<dbReference type="STRING" id="564198.BST17_09840"/>
<keyword evidence="4" id="KW-1185">Reference proteome</keyword>
<reference evidence="3 4" key="1">
    <citation type="submission" date="2017-02" db="EMBL/GenBank/DDBJ databases">
        <title>The new phylogeny of genus Mycobacterium.</title>
        <authorList>
            <person name="Tortoli E."/>
            <person name="Trovato A."/>
            <person name="Cirillo D.M."/>
        </authorList>
    </citation>
    <scope>NUCLEOTIDE SEQUENCE [LARGE SCALE GENOMIC DNA]</scope>
    <source>
        <strain evidence="3 4">DSM 45578</strain>
    </source>
</reference>
<evidence type="ECO:0000313" key="3">
    <source>
        <dbReference type="EMBL" id="ORA05482.1"/>
    </source>
</evidence>
<dbReference type="AlphaFoldDB" id="A0A1W9YZX6"/>
<dbReference type="PROSITE" id="PS50801">
    <property type="entry name" value="STAS"/>
    <property type="match status" value="1"/>
</dbReference>
<dbReference type="CDD" id="cd07043">
    <property type="entry name" value="STAS_anti-anti-sigma_factors"/>
    <property type="match status" value="1"/>
</dbReference>
<proteinExistence type="predicted"/>
<dbReference type="Gene3D" id="3.30.750.24">
    <property type="entry name" value="STAS domain"/>
    <property type="match status" value="1"/>
</dbReference>
<organism evidence="3 4">
    <name type="scientific">Mycolicibacterium bacteremicum</name>
    <name type="common">Mycobacterium bacteremicum</name>
    <dbReference type="NCBI Taxonomy" id="564198"/>
    <lineage>
        <taxon>Bacteria</taxon>
        <taxon>Bacillati</taxon>
        <taxon>Actinomycetota</taxon>
        <taxon>Actinomycetes</taxon>
        <taxon>Mycobacteriales</taxon>
        <taxon>Mycobacteriaceae</taxon>
        <taxon>Mycolicibacterium</taxon>
    </lineage>
</organism>
<dbReference type="Pfam" id="PF01740">
    <property type="entry name" value="STAS"/>
    <property type="match status" value="1"/>
</dbReference>
<dbReference type="SUPFAM" id="SSF52091">
    <property type="entry name" value="SpoIIaa-like"/>
    <property type="match status" value="1"/>
</dbReference>
<gene>
    <name evidence="3" type="ORF">BST17_09840</name>
</gene>
<name>A0A1W9YZX6_MYCBA</name>
<dbReference type="Proteomes" id="UP000192366">
    <property type="component" value="Unassembled WGS sequence"/>
</dbReference>
<evidence type="ECO:0000256" key="1">
    <source>
        <dbReference type="SAM" id="MobiDB-lite"/>
    </source>
</evidence>
<sequence>MTTPDPVALATSPPRAAPGRAAHTVRRLPPEATVIAVFGELDAANARQFSNYALQHLAHTDQLIVDLSEVEFFGTEAFSMLHTISVTAAGKDARWIMIPSAAVRTLLQICDPDGALPTATHLTEAVARLQGHPLLQLVPKFGE</sequence>
<dbReference type="OrthoDB" id="3697150at2"/>
<feature type="region of interest" description="Disordered" evidence="1">
    <location>
        <begin position="1"/>
        <end position="21"/>
    </location>
</feature>
<evidence type="ECO:0000259" key="2">
    <source>
        <dbReference type="PROSITE" id="PS50801"/>
    </source>
</evidence>
<dbReference type="InterPro" id="IPR036513">
    <property type="entry name" value="STAS_dom_sf"/>
</dbReference>